<keyword evidence="1" id="KW-0472">Membrane</keyword>
<accession>X0R046</accession>
<feature type="transmembrane region" description="Helical" evidence="1">
    <location>
        <begin position="124"/>
        <end position="145"/>
    </location>
</feature>
<dbReference type="InterPro" id="IPR009339">
    <property type="entry name" value="DUF998"/>
</dbReference>
<feature type="transmembrane region" description="Helical" evidence="1">
    <location>
        <begin position="94"/>
        <end position="112"/>
    </location>
</feature>
<dbReference type="Proteomes" id="UP000019491">
    <property type="component" value="Unassembled WGS sequence"/>
</dbReference>
<evidence type="ECO:0008006" key="4">
    <source>
        <dbReference type="Google" id="ProtNLM"/>
    </source>
</evidence>
<gene>
    <name evidence="2" type="ORF">RW1_012_00790</name>
</gene>
<feature type="transmembrane region" description="Helical" evidence="1">
    <location>
        <begin position="20"/>
        <end position="42"/>
    </location>
</feature>
<evidence type="ECO:0000313" key="3">
    <source>
        <dbReference type="Proteomes" id="UP000019491"/>
    </source>
</evidence>
<sequence length="222" mass="23619">MTRPTALRPTLAEPTARIAVGALCAIAASAAVFLLLDLYAVVAMRSRLKSAISAYGVGSGRWIFTLAILFLAAGSAALLVAVVDQQLTRWRSGATVALTLWVLGLLAIAIFPKQDWSQPPSISGSIHLTASGIAFVSLPIAAVLLAKPWLRHGTHGVHARRTRLFAWLAIASFSPLLYAFVVAAVTGVAWWEVVTFGHSERLLAVSEVATLAVIGTWVLTRK</sequence>
<dbReference type="EMBL" id="BAWF01000012">
    <property type="protein sequence ID" value="GAF44260.1"/>
    <property type="molecule type" value="Genomic_DNA"/>
</dbReference>
<dbReference type="AlphaFoldDB" id="X0R046"/>
<keyword evidence="1" id="KW-0812">Transmembrane</keyword>
<evidence type="ECO:0000313" key="2">
    <source>
        <dbReference type="EMBL" id="GAF44260.1"/>
    </source>
</evidence>
<keyword evidence="1" id="KW-1133">Transmembrane helix</keyword>
<feature type="transmembrane region" description="Helical" evidence="1">
    <location>
        <begin position="202"/>
        <end position="220"/>
    </location>
</feature>
<protein>
    <recommendedName>
        <fullName evidence="4">DUF998 domain-containing protein</fullName>
    </recommendedName>
</protein>
<organism evidence="2 3">
    <name type="scientific">Rhodococcus wratislaviensis NBRC 100605</name>
    <dbReference type="NCBI Taxonomy" id="1219028"/>
    <lineage>
        <taxon>Bacteria</taxon>
        <taxon>Bacillati</taxon>
        <taxon>Actinomycetota</taxon>
        <taxon>Actinomycetes</taxon>
        <taxon>Mycobacteriales</taxon>
        <taxon>Nocardiaceae</taxon>
        <taxon>Rhodococcus</taxon>
    </lineage>
</organism>
<feature type="transmembrane region" description="Helical" evidence="1">
    <location>
        <begin position="165"/>
        <end position="190"/>
    </location>
</feature>
<reference evidence="2 3" key="1">
    <citation type="submission" date="2014-02" db="EMBL/GenBank/DDBJ databases">
        <title>Whole genome shotgun sequence of Rhodococcus wratislaviensis NBRC 100605.</title>
        <authorList>
            <person name="Hosoyama A."/>
            <person name="Tsuchikane K."/>
            <person name="Yoshida I."/>
            <person name="Ohji S."/>
            <person name="Ichikawa N."/>
            <person name="Yamazoe A."/>
            <person name="Fujita N."/>
        </authorList>
    </citation>
    <scope>NUCLEOTIDE SEQUENCE [LARGE SCALE GENOMIC DNA]</scope>
    <source>
        <strain evidence="2 3">NBRC 100605</strain>
    </source>
</reference>
<proteinExistence type="predicted"/>
<comment type="caution">
    <text evidence="2">The sequence shown here is derived from an EMBL/GenBank/DDBJ whole genome shotgun (WGS) entry which is preliminary data.</text>
</comment>
<feature type="transmembrane region" description="Helical" evidence="1">
    <location>
        <begin position="62"/>
        <end position="82"/>
    </location>
</feature>
<dbReference type="Pfam" id="PF06197">
    <property type="entry name" value="DUF998"/>
    <property type="match status" value="1"/>
</dbReference>
<evidence type="ECO:0000256" key="1">
    <source>
        <dbReference type="SAM" id="Phobius"/>
    </source>
</evidence>
<keyword evidence="3" id="KW-1185">Reference proteome</keyword>
<name>X0R046_RHOWR</name>